<dbReference type="EMBL" id="JBHMEI010000044">
    <property type="protein sequence ID" value="MFB9207068.1"/>
    <property type="molecule type" value="Genomic_DNA"/>
</dbReference>
<organism evidence="2 3">
    <name type="scientific">Nonomuraea spiralis</name>
    <dbReference type="NCBI Taxonomy" id="46182"/>
    <lineage>
        <taxon>Bacteria</taxon>
        <taxon>Bacillati</taxon>
        <taxon>Actinomycetota</taxon>
        <taxon>Actinomycetes</taxon>
        <taxon>Streptosporangiales</taxon>
        <taxon>Streptosporangiaceae</taxon>
        <taxon>Nonomuraea</taxon>
    </lineage>
</organism>
<dbReference type="PROSITE" id="PS51186">
    <property type="entry name" value="GNAT"/>
    <property type="match status" value="1"/>
</dbReference>
<reference evidence="2 3" key="1">
    <citation type="submission" date="2024-09" db="EMBL/GenBank/DDBJ databases">
        <authorList>
            <person name="Sun Q."/>
            <person name="Mori K."/>
        </authorList>
    </citation>
    <scope>NUCLEOTIDE SEQUENCE [LARGE SCALE GENOMIC DNA]</scope>
    <source>
        <strain evidence="2 3">CCM 3426</strain>
    </source>
</reference>
<dbReference type="InterPro" id="IPR016181">
    <property type="entry name" value="Acyl_CoA_acyltransferase"/>
</dbReference>
<keyword evidence="3" id="KW-1185">Reference proteome</keyword>
<protein>
    <submittedName>
        <fullName evidence="2">GNAT family N-acetyltransferase</fullName>
        <ecNumber evidence="2">2.3.1.-</ecNumber>
    </submittedName>
</protein>
<evidence type="ECO:0000313" key="3">
    <source>
        <dbReference type="Proteomes" id="UP001589647"/>
    </source>
</evidence>
<proteinExistence type="predicted"/>
<keyword evidence="2" id="KW-0808">Transferase</keyword>
<comment type="caution">
    <text evidence="2">The sequence shown here is derived from an EMBL/GenBank/DDBJ whole genome shotgun (WGS) entry which is preliminary data.</text>
</comment>
<dbReference type="SUPFAM" id="SSF55729">
    <property type="entry name" value="Acyl-CoA N-acyltransferases (Nat)"/>
    <property type="match status" value="1"/>
</dbReference>
<gene>
    <name evidence="2" type="ORF">ACFFV7_38160</name>
</gene>
<evidence type="ECO:0000259" key="1">
    <source>
        <dbReference type="PROSITE" id="PS51186"/>
    </source>
</evidence>
<dbReference type="Gene3D" id="3.40.630.30">
    <property type="match status" value="1"/>
</dbReference>
<dbReference type="GO" id="GO:0016746">
    <property type="term" value="F:acyltransferase activity"/>
    <property type="evidence" value="ECO:0007669"/>
    <property type="project" value="UniProtKB-KW"/>
</dbReference>
<sequence length="190" mass="20576">MLIRSFPEPDIPSDLLVQVRDLQQEAWPAHTAPGGGPVHDPALSPRSMLLLDEDTVVAALDILSKPVTHAGRRFRAAGLSTVVTRKASRGRGHGRHLVRAAHEAIAAAGFDVALFTCDRPLQGFYESAGWQVIPGAVLVGGTPQAPFPSDLPGFDKVTMGDFLSPQGRAHRLSFHHARIDLYPGEIDRLW</sequence>
<name>A0ABV5IR94_9ACTN</name>
<feature type="domain" description="N-acetyltransferase" evidence="1">
    <location>
        <begin position="1"/>
        <end position="164"/>
    </location>
</feature>
<accession>A0ABV5IR94</accession>
<dbReference type="RefSeq" id="WP_189650435.1">
    <property type="nucleotide sequence ID" value="NZ_BMRC01000013.1"/>
</dbReference>
<dbReference type="EC" id="2.3.1.-" evidence="2"/>
<dbReference type="Proteomes" id="UP001589647">
    <property type="component" value="Unassembled WGS sequence"/>
</dbReference>
<dbReference type="Pfam" id="PF13527">
    <property type="entry name" value="Acetyltransf_9"/>
    <property type="match status" value="1"/>
</dbReference>
<dbReference type="InterPro" id="IPR000182">
    <property type="entry name" value="GNAT_dom"/>
</dbReference>
<keyword evidence="2" id="KW-0012">Acyltransferase</keyword>
<evidence type="ECO:0000313" key="2">
    <source>
        <dbReference type="EMBL" id="MFB9207068.1"/>
    </source>
</evidence>